<gene>
    <name evidence="1" type="ORF">Goklo_017624</name>
</gene>
<dbReference type="Proteomes" id="UP000593573">
    <property type="component" value="Unassembled WGS sequence"/>
</dbReference>
<evidence type="ECO:0000313" key="1">
    <source>
        <dbReference type="EMBL" id="MBA0650168.1"/>
    </source>
</evidence>
<comment type="caution">
    <text evidence="1">The sequence shown here is derived from an EMBL/GenBank/DDBJ whole genome shotgun (WGS) entry which is preliminary data.</text>
</comment>
<keyword evidence="2" id="KW-1185">Reference proteome</keyword>
<name>A0A7J8UI54_9ROSI</name>
<dbReference type="EMBL" id="JABFAB010000006">
    <property type="protein sequence ID" value="MBA0650168.1"/>
    <property type="molecule type" value="Genomic_DNA"/>
</dbReference>
<dbReference type="OrthoDB" id="1001104at2759"/>
<protein>
    <submittedName>
        <fullName evidence="1">Uncharacterized protein</fullName>
    </submittedName>
</protein>
<sequence>MSFFMAWQFTSMWSHCDKLWRLVFFAIVWSLWNHRNEMIYKDKIWDRKQVMTSLVQGWLGLVNLVRSWEPSLSDHVNFIVDGDGVILGPNKSSLEGVLHDENGDIVVFF</sequence>
<reference evidence="1 2" key="1">
    <citation type="journal article" date="2019" name="Genome Biol. Evol.">
        <title>Insights into the evolution of the New World diploid cottons (Gossypium, subgenus Houzingenia) based on genome sequencing.</title>
        <authorList>
            <person name="Grover C.E."/>
            <person name="Arick M.A. 2nd"/>
            <person name="Thrash A."/>
            <person name="Conover J.L."/>
            <person name="Sanders W.S."/>
            <person name="Peterson D.G."/>
            <person name="Frelichowski J.E."/>
            <person name="Scheffler J.A."/>
            <person name="Scheffler B.E."/>
            <person name="Wendel J.F."/>
        </authorList>
    </citation>
    <scope>NUCLEOTIDE SEQUENCE [LARGE SCALE GENOMIC DNA]</scope>
    <source>
        <strain evidence="1">57</strain>
        <tissue evidence="1">Leaf</tissue>
    </source>
</reference>
<organism evidence="1 2">
    <name type="scientific">Gossypium klotzschianum</name>
    <dbReference type="NCBI Taxonomy" id="34286"/>
    <lineage>
        <taxon>Eukaryota</taxon>
        <taxon>Viridiplantae</taxon>
        <taxon>Streptophyta</taxon>
        <taxon>Embryophyta</taxon>
        <taxon>Tracheophyta</taxon>
        <taxon>Spermatophyta</taxon>
        <taxon>Magnoliopsida</taxon>
        <taxon>eudicotyledons</taxon>
        <taxon>Gunneridae</taxon>
        <taxon>Pentapetalae</taxon>
        <taxon>rosids</taxon>
        <taxon>malvids</taxon>
        <taxon>Malvales</taxon>
        <taxon>Malvaceae</taxon>
        <taxon>Malvoideae</taxon>
        <taxon>Gossypium</taxon>
    </lineage>
</organism>
<dbReference type="AlphaFoldDB" id="A0A7J8UI54"/>
<proteinExistence type="predicted"/>
<evidence type="ECO:0000313" key="2">
    <source>
        <dbReference type="Proteomes" id="UP000593573"/>
    </source>
</evidence>
<accession>A0A7J8UI54</accession>